<accession>A0A813GDR1</accession>
<dbReference type="Proteomes" id="UP000654075">
    <property type="component" value="Unassembled WGS sequence"/>
</dbReference>
<dbReference type="InterPro" id="IPR010992">
    <property type="entry name" value="IHF-like_DNA-bd_dom_sf"/>
</dbReference>
<gene>
    <name evidence="1" type="ORF">PGLA1383_LOCUS38375</name>
</gene>
<dbReference type="InterPro" id="IPR000119">
    <property type="entry name" value="Hist_DNA-bd"/>
</dbReference>
<evidence type="ECO:0000313" key="2">
    <source>
        <dbReference type="Proteomes" id="UP000654075"/>
    </source>
</evidence>
<sequence>MKAGKPSKMAMTKGGLVETLASETGLKKSERSKIIDAITTVGAESVKRTGKFVLPGLCVSKTRQRAATKAGKRNLFGKTSLGLTMASFSWAEEMPAMGEQRHCLLRGLAFPGHRWLSHRDGQTWGYGASLARPSWPALRVAKL</sequence>
<keyword evidence="2" id="KW-1185">Reference proteome</keyword>
<dbReference type="GO" id="GO:0003677">
    <property type="term" value="F:DNA binding"/>
    <property type="evidence" value="ECO:0007669"/>
    <property type="project" value="InterPro"/>
</dbReference>
<dbReference type="EMBL" id="CAJNNV010027593">
    <property type="protein sequence ID" value="CAE8620843.1"/>
    <property type="molecule type" value="Genomic_DNA"/>
</dbReference>
<dbReference type="SUPFAM" id="SSF47729">
    <property type="entry name" value="IHF-like DNA-binding proteins"/>
    <property type="match status" value="1"/>
</dbReference>
<protein>
    <submittedName>
        <fullName evidence="1">Uncharacterized protein</fullName>
    </submittedName>
</protein>
<organism evidence="1 2">
    <name type="scientific">Polarella glacialis</name>
    <name type="common">Dinoflagellate</name>
    <dbReference type="NCBI Taxonomy" id="89957"/>
    <lineage>
        <taxon>Eukaryota</taxon>
        <taxon>Sar</taxon>
        <taxon>Alveolata</taxon>
        <taxon>Dinophyceae</taxon>
        <taxon>Suessiales</taxon>
        <taxon>Suessiaceae</taxon>
        <taxon>Polarella</taxon>
    </lineage>
</organism>
<dbReference type="Pfam" id="PF00216">
    <property type="entry name" value="Bac_DNA_binding"/>
    <property type="match status" value="1"/>
</dbReference>
<name>A0A813GDR1_POLGL</name>
<reference evidence="1" key="1">
    <citation type="submission" date="2021-02" db="EMBL/GenBank/DDBJ databases">
        <authorList>
            <person name="Dougan E. K."/>
            <person name="Rhodes N."/>
            <person name="Thang M."/>
            <person name="Chan C."/>
        </authorList>
    </citation>
    <scope>NUCLEOTIDE SEQUENCE</scope>
</reference>
<comment type="caution">
    <text evidence="1">The sequence shown here is derived from an EMBL/GenBank/DDBJ whole genome shotgun (WGS) entry which is preliminary data.</text>
</comment>
<evidence type="ECO:0000313" key="1">
    <source>
        <dbReference type="EMBL" id="CAE8620843.1"/>
    </source>
</evidence>
<proteinExistence type="predicted"/>
<dbReference type="AlphaFoldDB" id="A0A813GDR1"/>
<dbReference type="Gene3D" id="4.10.520.10">
    <property type="entry name" value="IHF-like DNA-binding proteins"/>
    <property type="match status" value="1"/>
</dbReference>
<dbReference type="GO" id="GO:0030527">
    <property type="term" value="F:structural constituent of chromatin"/>
    <property type="evidence" value="ECO:0007669"/>
    <property type="project" value="InterPro"/>
</dbReference>